<dbReference type="CDD" id="cd00090">
    <property type="entry name" value="HTH_ARSR"/>
    <property type="match status" value="1"/>
</dbReference>
<evidence type="ECO:0000313" key="6">
    <source>
        <dbReference type="Proteomes" id="UP000182836"/>
    </source>
</evidence>
<evidence type="ECO:0000313" key="5">
    <source>
        <dbReference type="Proteomes" id="UP000037269"/>
    </source>
</evidence>
<dbReference type="RefSeq" id="WP_043063448.1">
    <property type="nucleotide sequence ID" value="NZ_BJOA01000152.1"/>
</dbReference>
<feature type="domain" description="HTH arsR-type" evidence="2">
    <location>
        <begin position="12"/>
        <end position="58"/>
    </location>
</feature>
<keyword evidence="1" id="KW-0238">DNA-binding</keyword>
<evidence type="ECO:0000313" key="3">
    <source>
        <dbReference type="EMBL" id="KON96775.1"/>
    </source>
</evidence>
<sequence length="218" mass="24676">MKKKSSSTSTTKTRRVIVKMLKQEGPMDALALASHLEISPMAVRQHLYALQEENLVTYKEEARAMGRPAKLWRLTSSADRFFPEGYAELTLGLIHSINEAFGQEGIDRILALRNRQQIENYCKQIPETSSLPKRLELLAEIRTKEGYMAEIQQQEGGDFLLIEKHCPICVVATACTGFCSKELEMFQSILGSDITIERVEHILAGELRCAYRIGRLTE</sequence>
<gene>
    <name evidence="3" type="ORF">AF333_16120</name>
    <name evidence="4" type="ORF">SAMN04487909_11852</name>
</gene>
<dbReference type="GO" id="GO:0003677">
    <property type="term" value="F:DNA binding"/>
    <property type="evidence" value="ECO:0007669"/>
    <property type="project" value="UniProtKB-KW"/>
</dbReference>
<organism evidence="3 5">
    <name type="scientific">Aneurinibacillus migulanus</name>
    <name type="common">Bacillus migulanus</name>
    <dbReference type="NCBI Taxonomy" id="47500"/>
    <lineage>
        <taxon>Bacteria</taxon>
        <taxon>Bacillati</taxon>
        <taxon>Bacillota</taxon>
        <taxon>Bacilli</taxon>
        <taxon>Bacillales</taxon>
        <taxon>Paenibacillaceae</taxon>
        <taxon>Aneurinibacillus group</taxon>
        <taxon>Aneurinibacillus</taxon>
    </lineage>
</organism>
<dbReference type="PANTHER" id="PTHR38600:SF2">
    <property type="entry name" value="SLL0088 PROTEIN"/>
    <property type="match status" value="1"/>
</dbReference>
<proteinExistence type="predicted"/>
<dbReference type="InterPro" id="IPR036388">
    <property type="entry name" value="WH-like_DNA-bd_sf"/>
</dbReference>
<keyword evidence="5" id="KW-1185">Reference proteome</keyword>
<evidence type="ECO:0000313" key="4">
    <source>
        <dbReference type="EMBL" id="SDJ45943.1"/>
    </source>
</evidence>
<dbReference type="InterPro" id="IPR001845">
    <property type="entry name" value="HTH_ArsR_DNA-bd_dom"/>
</dbReference>
<name>A0A0D1VKQ6_ANEMI</name>
<protein>
    <submittedName>
        <fullName evidence="3 4">Transcriptional regulator</fullName>
    </submittedName>
</protein>
<dbReference type="STRING" id="47500.AF333_16120"/>
<dbReference type="GO" id="GO:0003700">
    <property type="term" value="F:DNA-binding transcription factor activity"/>
    <property type="evidence" value="ECO:0007669"/>
    <property type="project" value="InterPro"/>
</dbReference>
<dbReference type="InterPro" id="IPR036390">
    <property type="entry name" value="WH_DNA-bd_sf"/>
</dbReference>
<reference evidence="4 6" key="2">
    <citation type="submission" date="2016-10" db="EMBL/GenBank/DDBJ databases">
        <authorList>
            <person name="de Groot N.N."/>
        </authorList>
    </citation>
    <scope>NUCLEOTIDE SEQUENCE [LARGE SCALE GENOMIC DNA]</scope>
    <source>
        <strain evidence="4 6">DSM 2895</strain>
    </source>
</reference>
<dbReference type="GeneID" id="42306696"/>
<dbReference type="Gene3D" id="1.10.10.10">
    <property type="entry name" value="Winged helix-like DNA-binding domain superfamily/Winged helix DNA-binding domain"/>
    <property type="match status" value="1"/>
</dbReference>
<dbReference type="EMBL" id="LGUG01000004">
    <property type="protein sequence ID" value="KON96775.1"/>
    <property type="molecule type" value="Genomic_DNA"/>
</dbReference>
<dbReference type="PATRIC" id="fig|47500.8.peg.6346"/>
<dbReference type="Proteomes" id="UP000182836">
    <property type="component" value="Unassembled WGS sequence"/>
</dbReference>
<accession>A0A0D1VKQ6</accession>
<dbReference type="Pfam" id="PF01022">
    <property type="entry name" value="HTH_5"/>
    <property type="match status" value="1"/>
</dbReference>
<dbReference type="AlphaFoldDB" id="A0A0D1VKQ6"/>
<dbReference type="PANTHER" id="PTHR38600">
    <property type="entry name" value="TRANSCRIPTIONAL REGULATORY PROTEIN"/>
    <property type="match status" value="1"/>
</dbReference>
<evidence type="ECO:0000259" key="2">
    <source>
        <dbReference type="Pfam" id="PF01022"/>
    </source>
</evidence>
<dbReference type="Proteomes" id="UP000037269">
    <property type="component" value="Unassembled WGS sequence"/>
</dbReference>
<dbReference type="SUPFAM" id="SSF46785">
    <property type="entry name" value="Winged helix' DNA-binding domain"/>
    <property type="match status" value="1"/>
</dbReference>
<dbReference type="EMBL" id="FNED01000018">
    <property type="protein sequence ID" value="SDJ45943.1"/>
    <property type="molecule type" value="Genomic_DNA"/>
</dbReference>
<dbReference type="InterPro" id="IPR011991">
    <property type="entry name" value="ArsR-like_HTH"/>
</dbReference>
<evidence type="ECO:0000256" key="1">
    <source>
        <dbReference type="ARBA" id="ARBA00023125"/>
    </source>
</evidence>
<reference evidence="3 5" key="1">
    <citation type="submission" date="2015-07" db="EMBL/GenBank/DDBJ databases">
        <title>Fjat-14205 dsm 2895.</title>
        <authorList>
            <person name="Liu B."/>
            <person name="Wang J."/>
            <person name="Zhu Y."/>
            <person name="Liu G."/>
            <person name="Chen Q."/>
            <person name="Chen Z."/>
            <person name="Lan J."/>
            <person name="Che J."/>
            <person name="Ge C."/>
            <person name="Shi H."/>
            <person name="Pan Z."/>
            <person name="Liu X."/>
        </authorList>
    </citation>
    <scope>NUCLEOTIDE SEQUENCE [LARGE SCALE GENOMIC DNA]</scope>
    <source>
        <strain evidence="3 5">DSM 2895</strain>
    </source>
</reference>